<protein>
    <recommendedName>
        <fullName evidence="3">PQQ-binding-like beta-propeller repeat protein</fullName>
    </recommendedName>
</protein>
<evidence type="ECO:0000313" key="1">
    <source>
        <dbReference type="EMBL" id="QSZ68325.1"/>
    </source>
</evidence>
<gene>
    <name evidence="1" type="ORF">RJ40_12900</name>
</gene>
<evidence type="ECO:0008006" key="3">
    <source>
        <dbReference type="Google" id="ProtNLM"/>
    </source>
</evidence>
<proteinExistence type="predicted"/>
<organism evidence="1 2">
    <name type="scientific">Methanofollis aquaemaris</name>
    <dbReference type="NCBI Taxonomy" id="126734"/>
    <lineage>
        <taxon>Archaea</taxon>
        <taxon>Methanobacteriati</taxon>
        <taxon>Methanobacteriota</taxon>
        <taxon>Stenosarchaea group</taxon>
        <taxon>Methanomicrobia</taxon>
        <taxon>Methanomicrobiales</taxon>
        <taxon>Methanomicrobiaceae</taxon>
        <taxon>Methanofollis</taxon>
    </lineage>
</organism>
<sequence>MTGECRLWRAIALFVCLAAVWGVGTVAAQAPGPLQWTAFDDRSDESGADIIEVEEGGYAVAGTARNESSDRMLLLRADANGSVLWSRYYTLSGNDAAHAVRQTSDGGYVLAGEQDGRMALVGTDPEGEVLWTGPEGIDVAEYGPARDLLVTEDGGYMLAGSALAPDGEETAALIRTNESGHVEWVQTYEDLNESRATALAIEGDEGYAIAGLSSASEEVFVLATGPDGNLTWTRTFPAQEVWPVFSDIKALMTAPDLALRDGGGYAVAGGVTFPERPVSAAMLLLTDENGTLERNWTYQRDGDFWTESLSRTADSGFILACYLDPLANPTNSVVLIRTDENGTSQWEVDATPGFLNPSENDPHSIITTREGGYAVTGETLTIDPETGRESLDLFIILTGREQTG</sequence>
<reference evidence="1" key="2">
    <citation type="submission" date="2019-02" db="EMBL/GenBank/DDBJ databases">
        <authorList>
            <person name="Chen S.-C."/>
            <person name="Chien H.-H."/>
            <person name="Lai M.-C."/>
        </authorList>
    </citation>
    <scope>NUCLEOTIDE SEQUENCE</scope>
    <source>
        <strain evidence="1">N2F9704</strain>
    </source>
</reference>
<dbReference type="PANTHER" id="PTHR42754:SF1">
    <property type="entry name" value="LIPOPROTEIN"/>
    <property type="match status" value="1"/>
</dbReference>
<dbReference type="AlphaFoldDB" id="A0A8A3S868"/>
<accession>A0A8A3S868</accession>
<dbReference type="Proteomes" id="UP001042704">
    <property type="component" value="Chromosome"/>
</dbReference>
<dbReference type="RefSeq" id="WP_265581286.1">
    <property type="nucleotide sequence ID" value="NZ_CP036172.1"/>
</dbReference>
<dbReference type="GeneID" id="76425281"/>
<name>A0A8A3S868_9EURY</name>
<dbReference type="PANTHER" id="PTHR42754">
    <property type="entry name" value="ENDOGLUCANASE"/>
    <property type="match status" value="1"/>
</dbReference>
<keyword evidence="2" id="KW-1185">Reference proteome</keyword>
<dbReference type="Gene3D" id="2.80.10.50">
    <property type="match status" value="1"/>
</dbReference>
<dbReference type="EMBL" id="CP036172">
    <property type="protein sequence ID" value="QSZ68325.1"/>
    <property type="molecule type" value="Genomic_DNA"/>
</dbReference>
<reference evidence="1" key="1">
    <citation type="journal article" date="2001" name="Int. J. Syst. Evol. Microbiol.">
        <title>Methanofollis aquaemaris sp. nov., a methanogen isolated from an aquaculture fish pond.</title>
        <authorList>
            <person name="Lai M.C."/>
            <person name="Chen S.C."/>
        </authorList>
    </citation>
    <scope>NUCLEOTIDE SEQUENCE</scope>
    <source>
        <strain evidence="1">N2F9704</strain>
    </source>
</reference>
<dbReference type="SUPFAM" id="SSF50998">
    <property type="entry name" value="Quinoprotein alcohol dehydrogenase-like"/>
    <property type="match status" value="1"/>
</dbReference>
<dbReference type="InterPro" id="IPR011047">
    <property type="entry name" value="Quinoprotein_ADH-like_sf"/>
</dbReference>
<evidence type="ECO:0000313" key="2">
    <source>
        <dbReference type="Proteomes" id="UP001042704"/>
    </source>
</evidence>
<dbReference type="KEGG" id="maqe:RJ40_12900"/>